<feature type="transmembrane region" description="Helical" evidence="8">
    <location>
        <begin position="228"/>
        <end position="246"/>
    </location>
</feature>
<keyword evidence="6 8" id="KW-1133">Transmembrane helix</keyword>
<name>A0ABN1QQ33_9ACTN</name>
<keyword evidence="4" id="KW-1003">Cell membrane</keyword>
<feature type="transmembrane region" description="Helical" evidence="8">
    <location>
        <begin position="397"/>
        <end position="427"/>
    </location>
</feature>
<dbReference type="NCBIfam" id="TIGR00842">
    <property type="entry name" value="bcct"/>
    <property type="match status" value="1"/>
</dbReference>
<feature type="transmembrane region" description="Helical" evidence="8">
    <location>
        <begin position="187"/>
        <end position="208"/>
    </location>
</feature>
<keyword evidence="5 8" id="KW-0812">Transmembrane</keyword>
<sequence>MRPSKPDVPLLAVAVALLLCVVVWGATSPGSLHAAATAALGWVIVNCGWVFVVAADLFLVLAVLLAFSRYGNVRLGKDDDTPEFTKLAWMAMMFAAGMGIGLMFYGVAEPLTHFFAPPPGLGIAPDSSAAARVAMEYTLFHWTFHPWAIYAITGLALAYSTFRKGRGNRFSAAFEPLFGQRKGVGRALDLLAVLATVFGTATSLGLGALQVEYGVNRFLDIGGRQAEVAIIIVLTLCFVVSAATGVHRGVQYVSTVNVYLAAVLAIVIFVFGPTVAILDLVPASVGGYLDNLIPMSTRTGAFTDKGWLGTWTIFYWAWWLSWAPFVGAFIARISRGRTVRQFIVGVMLVPSGVSTVWFCVSGGSALTMQRQHTADFAPAVEKGSEAALFALLDQLPLAGVTTVIAVVLVALYFVSGADSAALVLGALTTRGSLHPPRALVAVWGVLIGAVAVVLLLSGGLTGLQQATILIALPFVVVMLLLCWALIKELRADPGAGPLPVRGHPYGLWVAIKRVVGDEDAPSSRLTDRE</sequence>
<gene>
    <name evidence="9" type="ORF">GCM10009560_60300</name>
</gene>
<organism evidence="9 10">
    <name type="scientific">Nonomuraea longicatena</name>
    <dbReference type="NCBI Taxonomy" id="83682"/>
    <lineage>
        <taxon>Bacteria</taxon>
        <taxon>Bacillati</taxon>
        <taxon>Actinomycetota</taxon>
        <taxon>Actinomycetes</taxon>
        <taxon>Streptosporangiales</taxon>
        <taxon>Streptosporangiaceae</taxon>
        <taxon>Nonomuraea</taxon>
    </lineage>
</organism>
<dbReference type="PANTHER" id="PTHR30047:SF7">
    <property type="entry name" value="HIGH-AFFINITY CHOLINE TRANSPORT PROTEIN"/>
    <property type="match status" value="1"/>
</dbReference>
<comment type="similarity">
    <text evidence="2">Belongs to the BCCT transporter (TC 2.A.15) family.</text>
</comment>
<feature type="transmembrane region" description="Helical" evidence="8">
    <location>
        <begin position="343"/>
        <end position="366"/>
    </location>
</feature>
<reference evidence="9 10" key="1">
    <citation type="journal article" date="2019" name="Int. J. Syst. Evol. Microbiol.">
        <title>The Global Catalogue of Microorganisms (GCM) 10K type strain sequencing project: providing services to taxonomists for standard genome sequencing and annotation.</title>
        <authorList>
            <consortium name="The Broad Institute Genomics Platform"/>
            <consortium name="The Broad Institute Genome Sequencing Center for Infectious Disease"/>
            <person name="Wu L."/>
            <person name="Ma J."/>
        </authorList>
    </citation>
    <scope>NUCLEOTIDE SEQUENCE [LARGE SCALE GENOMIC DNA]</scope>
    <source>
        <strain evidence="9 10">JCM 11136</strain>
    </source>
</reference>
<dbReference type="Pfam" id="PF02028">
    <property type="entry name" value="BCCT"/>
    <property type="match status" value="1"/>
</dbReference>
<feature type="transmembrane region" description="Helical" evidence="8">
    <location>
        <begin position="313"/>
        <end position="331"/>
    </location>
</feature>
<dbReference type="PANTHER" id="PTHR30047">
    <property type="entry name" value="HIGH-AFFINITY CHOLINE TRANSPORT PROTEIN-RELATED"/>
    <property type="match status" value="1"/>
</dbReference>
<evidence type="ECO:0000313" key="9">
    <source>
        <dbReference type="EMBL" id="GAA0945406.1"/>
    </source>
</evidence>
<evidence type="ECO:0000256" key="4">
    <source>
        <dbReference type="ARBA" id="ARBA00022475"/>
    </source>
</evidence>
<comment type="caution">
    <text evidence="9">The sequence shown here is derived from an EMBL/GenBank/DDBJ whole genome shotgun (WGS) entry which is preliminary data.</text>
</comment>
<evidence type="ECO:0000256" key="1">
    <source>
        <dbReference type="ARBA" id="ARBA00004651"/>
    </source>
</evidence>
<feature type="transmembrane region" description="Helical" evidence="8">
    <location>
        <begin position="466"/>
        <end position="486"/>
    </location>
</feature>
<evidence type="ECO:0000256" key="7">
    <source>
        <dbReference type="ARBA" id="ARBA00023136"/>
    </source>
</evidence>
<evidence type="ECO:0000256" key="3">
    <source>
        <dbReference type="ARBA" id="ARBA00022448"/>
    </source>
</evidence>
<dbReference type="Proteomes" id="UP001501578">
    <property type="component" value="Unassembled WGS sequence"/>
</dbReference>
<evidence type="ECO:0000256" key="8">
    <source>
        <dbReference type="SAM" id="Phobius"/>
    </source>
</evidence>
<evidence type="ECO:0000256" key="6">
    <source>
        <dbReference type="ARBA" id="ARBA00022989"/>
    </source>
</evidence>
<keyword evidence="3" id="KW-0813">Transport</keyword>
<keyword evidence="10" id="KW-1185">Reference proteome</keyword>
<dbReference type="RefSeq" id="WP_343953514.1">
    <property type="nucleotide sequence ID" value="NZ_BAAAHQ010000038.1"/>
</dbReference>
<keyword evidence="7 8" id="KW-0472">Membrane</keyword>
<feature type="transmembrane region" description="Helical" evidence="8">
    <location>
        <begin position="144"/>
        <end position="162"/>
    </location>
</feature>
<evidence type="ECO:0000313" key="10">
    <source>
        <dbReference type="Proteomes" id="UP001501578"/>
    </source>
</evidence>
<dbReference type="InterPro" id="IPR000060">
    <property type="entry name" value="BCCT_transptr"/>
</dbReference>
<accession>A0ABN1QQ33</accession>
<comment type="subcellular location">
    <subcellularLocation>
        <location evidence="1">Cell membrane</location>
        <topology evidence="1">Multi-pass membrane protein</topology>
    </subcellularLocation>
</comment>
<evidence type="ECO:0000256" key="2">
    <source>
        <dbReference type="ARBA" id="ARBA00005658"/>
    </source>
</evidence>
<feature type="transmembrane region" description="Helical" evidence="8">
    <location>
        <begin position="87"/>
        <end position="108"/>
    </location>
</feature>
<feature type="transmembrane region" description="Helical" evidence="8">
    <location>
        <begin position="41"/>
        <end position="67"/>
    </location>
</feature>
<feature type="transmembrane region" description="Helical" evidence="8">
    <location>
        <begin position="258"/>
        <end position="278"/>
    </location>
</feature>
<protein>
    <submittedName>
        <fullName evidence="9">BCCT family transporter</fullName>
    </submittedName>
</protein>
<feature type="transmembrane region" description="Helical" evidence="8">
    <location>
        <begin position="439"/>
        <end position="460"/>
    </location>
</feature>
<evidence type="ECO:0000256" key="5">
    <source>
        <dbReference type="ARBA" id="ARBA00022692"/>
    </source>
</evidence>
<proteinExistence type="inferred from homology"/>
<dbReference type="EMBL" id="BAAAHQ010000038">
    <property type="protein sequence ID" value="GAA0945406.1"/>
    <property type="molecule type" value="Genomic_DNA"/>
</dbReference>